<feature type="compositionally biased region" description="Polar residues" evidence="3">
    <location>
        <begin position="28"/>
        <end position="38"/>
    </location>
</feature>
<keyword evidence="2" id="KW-0720">Serine protease</keyword>
<keyword evidence="1" id="KW-1015">Disulfide bond</keyword>
<dbReference type="PROSITE" id="PS00134">
    <property type="entry name" value="TRYPSIN_HIS"/>
    <property type="match status" value="1"/>
</dbReference>
<protein>
    <submittedName>
        <fullName evidence="5">Serine protease</fullName>
    </submittedName>
</protein>
<reference evidence="5" key="1">
    <citation type="journal article" date="2014" name="Int. J. Syst. Evol. Microbiol.">
        <title>Complete genome sequence of Corynebacterium casei LMG S-19264T (=DSM 44701T), isolated from a smear-ripened cheese.</title>
        <authorList>
            <consortium name="US DOE Joint Genome Institute (JGI-PGF)"/>
            <person name="Walter F."/>
            <person name="Albersmeier A."/>
            <person name="Kalinowski J."/>
            <person name="Ruckert C."/>
        </authorList>
    </citation>
    <scope>NUCLEOTIDE SEQUENCE</scope>
    <source>
        <strain evidence="5">JCM 3313</strain>
    </source>
</reference>
<dbReference type="InterPro" id="IPR018114">
    <property type="entry name" value="TRYPSIN_HIS"/>
</dbReference>
<evidence type="ECO:0000256" key="1">
    <source>
        <dbReference type="ARBA" id="ARBA00023157"/>
    </source>
</evidence>
<dbReference type="GO" id="GO:0006508">
    <property type="term" value="P:proteolysis"/>
    <property type="evidence" value="ECO:0007669"/>
    <property type="project" value="UniProtKB-KW"/>
</dbReference>
<dbReference type="PROSITE" id="PS50240">
    <property type="entry name" value="TRYPSIN_DOM"/>
    <property type="match status" value="1"/>
</dbReference>
<dbReference type="SUPFAM" id="SSF50494">
    <property type="entry name" value="Trypsin-like serine proteases"/>
    <property type="match status" value="1"/>
</dbReference>
<dbReference type="Proteomes" id="UP000639606">
    <property type="component" value="Unassembled WGS sequence"/>
</dbReference>
<evidence type="ECO:0000256" key="3">
    <source>
        <dbReference type="SAM" id="MobiDB-lite"/>
    </source>
</evidence>
<comment type="caution">
    <text evidence="5">The sequence shown here is derived from an EMBL/GenBank/DDBJ whole genome shotgun (WGS) entry which is preliminary data.</text>
</comment>
<keyword evidence="2 5" id="KW-0645">Protease</keyword>
<evidence type="ECO:0000256" key="2">
    <source>
        <dbReference type="RuleBase" id="RU363034"/>
    </source>
</evidence>
<evidence type="ECO:0000313" key="5">
    <source>
        <dbReference type="EMBL" id="GGP72621.1"/>
    </source>
</evidence>
<dbReference type="PRINTS" id="PR00722">
    <property type="entry name" value="CHYMOTRYPSIN"/>
</dbReference>
<dbReference type="InterPro" id="IPR051487">
    <property type="entry name" value="Ser/Thr_Proteases_Immune/Dev"/>
</dbReference>
<gene>
    <name evidence="5" type="ORF">GCM10010185_52450</name>
</gene>
<dbReference type="InterPro" id="IPR001314">
    <property type="entry name" value="Peptidase_S1A"/>
</dbReference>
<evidence type="ECO:0000313" key="6">
    <source>
        <dbReference type="Proteomes" id="UP000639606"/>
    </source>
</evidence>
<organism evidence="5 6">
    <name type="scientific">Saccharothrix coeruleofusca</name>
    <dbReference type="NCBI Taxonomy" id="33919"/>
    <lineage>
        <taxon>Bacteria</taxon>
        <taxon>Bacillati</taxon>
        <taxon>Actinomycetota</taxon>
        <taxon>Actinomycetes</taxon>
        <taxon>Pseudonocardiales</taxon>
        <taxon>Pseudonocardiaceae</taxon>
        <taxon>Saccharothrix</taxon>
    </lineage>
</organism>
<dbReference type="EMBL" id="BMRG01000013">
    <property type="protein sequence ID" value="GGP72621.1"/>
    <property type="molecule type" value="Genomic_DNA"/>
</dbReference>
<dbReference type="AlphaFoldDB" id="A0A918EGL1"/>
<sequence>MTCTATLIDTEGTGWAQWGLTAAHCVTNPPSGTRTSDAPTDGQELHGPPLVVPVQDKNFQLRTGALDRTQVPALEIAAFVIPPWWQWIPDTAEPIETAPGADLALLRLAAPVRVPAATLASTEPRPGSTLTVVGWGRTSNGSAATPTTASQLTTAALPPERCAAAVITRHDVCTGNPGDQEKQFGACNGDSGGPLYGRSGDRWVLTALVSRASTPTCGISPDANTGIAYYRPWIEAVVHGTVRTDLPLTPAQGGPIPHPRIGITTTDPVELPDRVAQSTS</sequence>
<keyword evidence="6" id="KW-1185">Reference proteome</keyword>
<keyword evidence="2" id="KW-0378">Hydrolase</keyword>
<feature type="domain" description="Peptidase S1" evidence="4">
    <location>
        <begin position="1"/>
        <end position="239"/>
    </location>
</feature>
<dbReference type="InterPro" id="IPR001254">
    <property type="entry name" value="Trypsin_dom"/>
</dbReference>
<dbReference type="SMART" id="SM00020">
    <property type="entry name" value="Tryp_SPc"/>
    <property type="match status" value="1"/>
</dbReference>
<reference evidence="5" key="2">
    <citation type="submission" date="2020-09" db="EMBL/GenBank/DDBJ databases">
        <authorList>
            <person name="Sun Q."/>
            <person name="Ohkuma M."/>
        </authorList>
    </citation>
    <scope>NUCLEOTIDE SEQUENCE</scope>
    <source>
        <strain evidence="5">JCM 3313</strain>
    </source>
</reference>
<evidence type="ECO:0000259" key="4">
    <source>
        <dbReference type="PROSITE" id="PS50240"/>
    </source>
</evidence>
<dbReference type="InterPro" id="IPR009003">
    <property type="entry name" value="Peptidase_S1_PA"/>
</dbReference>
<dbReference type="InterPro" id="IPR033116">
    <property type="entry name" value="TRYPSIN_SER"/>
</dbReference>
<dbReference type="Pfam" id="PF00089">
    <property type="entry name" value="Trypsin"/>
    <property type="match status" value="1"/>
</dbReference>
<dbReference type="PANTHER" id="PTHR24256">
    <property type="entry name" value="TRYPTASE-RELATED"/>
    <property type="match status" value="1"/>
</dbReference>
<dbReference type="PROSITE" id="PS00135">
    <property type="entry name" value="TRYPSIN_SER"/>
    <property type="match status" value="1"/>
</dbReference>
<proteinExistence type="predicted"/>
<name>A0A918EGL1_9PSEU</name>
<feature type="region of interest" description="Disordered" evidence="3">
    <location>
        <begin position="27"/>
        <end position="48"/>
    </location>
</feature>
<accession>A0A918EGL1</accession>
<dbReference type="GO" id="GO:0004252">
    <property type="term" value="F:serine-type endopeptidase activity"/>
    <property type="evidence" value="ECO:0007669"/>
    <property type="project" value="InterPro"/>
</dbReference>
<dbReference type="Gene3D" id="2.40.10.10">
    <property type="entry name" value="Trypsin-like serine proteases"/>
    <property type="match status" value="1"/>
</dbReference>
<dbReference type="InterPro" id="IPR043504">
    <property type="entry name" value="Peptidase_S1_PA_chymotrypsin"/>
</dbReference>